<dbReference type="HOGENOM" id="CLU_028610_0_0_1"/>
<keyword evidence="1" id="KW-0472">Membrane</keyword>
<dbReference type="InterPro" id="IPR009091">
    <property type="entry name" value="RCC1/BLIP-II"/>
</dbReference>
<keyword evidence="3" id="KW-1185">Reference proteome</keyword>
<gene>
    <name evidence="2" type="primary">Piso0_002859</name>
    <name evidence="2" type="ORF">GNLVRS01_PISO0I19390g</name>
</gene>
<protein>
    <submittedName>
        <fullName evidence="2">Piso0_002859 protein</fullName>
    </submittedName>
</protein>
<dbReference type="STRING" id="559304.G8YG61"/>
<dbReference type="eggNOG" id="KOG1426">
    <property type="taxonomic scope" value="Eukaryota"/>
</dbReference>
<name>G8YG61_PICSO</name>
<dbReference type="SUPFAM" id="SSF50985">
    <property type="entry name" value="RCC1/BLIP-II"/>
    <property type="match status" value="1"/>
</dbReference>
<sequence>MSVFRYSIGLCRQSLVLRCQKSGLRNTGLVFARFYSDDKFKSIDEFQKRRKEYQFGKSDTEPVDITASKETTNYEINTKDIHEGLARGRHVSPNDAYFDSLIMEDPRLLNLKPGSPEYRHQMHLIHEEVKQKQREENASAELRERLKAIGIGLALIFGIIGSHYVYMNYEKLKNKVLFWTYKVDDSNVKDLNDPSKNTRNIEYLTNKLADELVDVTKHAQKSDEVTGLYLFGKINDKKLPTRFKFFDNMLIEDVQISNDYLAVVNKNGELFQYYKGLKEPVKSEINEKIQECRISDDLVYALTKKGDILYFPRIDKAVSSFSPLSKRNWIGLSRTQNYNKLDFVDDTGSRMLNSKERIAEMSLGKNHILMLSSQGRLFISRTYISEDNFVNYGQFGIPSFAPFNENDDKIMPHRVMELTHLNNAIVRNEKGERKLQPRKFIGIASGKFHNIAADSMGNVWSWGKNMFGECGFDVNYKTDIQPVPKIALSVSDLQRDVANALSLRNSIKSLTVKKLFAGQDSSYILFDVIDDADNRRTVLSTFGNGLKGQLGSNRFLHVCHKPQIIKSLNNLTEFDEDANKTSYITIKSFSAGANHAFVTLDNIGNEKDVLCFGDNEFGQLGNGKSVRSCKTIQMPKLIEPADIDSMHKNKKSFKALAKKFNDSVTNRLQLLDGSKIDRKSIEQNIVASENSSAIFYKCK</sequence>
<evidence type="ECO:0000256" key="1">
    <source>
        <dbReference type="SAM" id="Phobius"/>
    </source>
</evidence>
<dbReference type="PANTHER" id="PTHR47563:SF1">
    <property type="entry name" value="PROTEIN FMP25, MITOCHONDRIAL"/>
    <property type="match status" value="1"/>
</dbReference>
<evidence type="ECO:0000313" key="2">
    <source>
        <dbReference type="EMBL" id="CCE82160.1"/>
    </source>
</evidence>
<feature type="transmembrane region" description="Helical" evidence="1">
    <location>
        <begin position="148"/>
        <end position="166"/>
    </location>
</feature>
<dbReference type="PANTHER" id="PTHR47563">
    <property type="entry name" value="PROTEIN FMP25, MITOCHONDRIAL"/>
    <property type="match status" value="1"/>
</dbReference>
<dbReference type="Gene3D" id="2.130.10.30">
    <property type="entry name" value="Regulator of chromosome condensation 1/beta-lactamase-inhibitor protein II"/>
    <property type="match status" value="1"/>
</dbReference>
<dbReference type="OrthoDB" id="10256179at2759"/>
<proteinExistence type="predicted"/>
<accession>G8YG61</accession>
<dbReference type="InParanoid" id="G8YG61"/>
<dbReference type="EMBL" id="FO082051">
    <property type="protein sequence ID" value="CCE82160.1"/>
    <property type="molecule type" value="Genomic_DNA"/>
</dbReference>
<evidence type="ECO:0000313" key="3">
    <source>
        <dbReference type="Proteomes" id="UP000005222"/>
    </source>
</evidence>
<dbReference type="GO" id="GO:0005743">
    <property type="term" value="C:mitochondrial inner membrane"/>
    <property type="evidence" value="ECO:0007669"/>
    <property type="project" value="TreeGrafter"/>
</dbReference>
<dbReference type="GO" id="GO:0034551">
    <property type="term" value="P:mitochondrial respiratory chain complex III assembly"/>
    <property type="evidence" value="ECO:0007669"/>
    <property type="project" value="TreeGrafter"/>
</dbReference>
<keyword evidence="1" id="KW-0812">Transmembrane</keyword>
<dbReference type="Proteomes" id="UP000005222">
    <property type="component" value="Chromosome I"/>
</dbReference>
<keyword evidence="1" id="KW-1133">Transmembrane helix</keyword>
<organism evidence="2 3">
    <name type="scientific">Pichia sorbitophila (strain ATCC MYA-4447 / BCRC 22081 / CBS 7064 / NBRC 10061 / NRRL Y-12695)</name>
    <name type="common">Hybrid yeast</name>
    <dbReference type="NCBI Taxonomy" id="559304"/>
    <lineage>
        <taxon>Eukaryota</taxon>
        <taxon>Fungi</taxon>
        <taxon>Dikarya</taxon>
        <taxon>Ascomycota</taxon>
        <taxon>Saccharomycotina</taxon>
        <taxon>Pichiomycetes</taxon>
        <taxon>Debaryomycetaceae</taxon>
        <taxon>Millerozyma</taxon>
    </lineage>
</organism>
<reference evidence="2 3" key="1">
    <citation type="journal article" date="2012" name="G3 (Bethesda)">
        <title>Pichia sorbitophila, an interspecies yeast hybrid reveals early steps of genome resolution following polyploidization.</title>
        <authorList>
            <person name="Leh Louis V."/>
            <person name="Despons L."/>
            <person name="Friedrich A."/>
            <person name="Martin T."/>
            <person name="Durrens P."/>
            <person name="Casaregola S."/>
            <person name="Neuveglise C."/>
            <person name="Fairhead C."/>
            <person name="Marck C."/>
            <person name="Cruz J.A."/>
            <person name="Straub M.L."/>
            <person name="Kugler V."/>
            <person name="Sacerdot C."/>
            <person name="Uzunov Z."/>
            <person name="Thierry A."/>
            <person name="Weiss S."/>
            <person name="Bleykasten C."/>
            <person name="De Montigny J."/>
            <person name="Jacques N."/>
            <person name="Jung P."/>
            <person name="Lemaire M."/>
            <person name="Mallet S."/>
            <person name="Morel G."/>
            <person name="Richard G.F."/>
            <person name="Sarkar A."/>
            <person name="Savel G."/>
            <person name="Schacherer J."/>
            <person name="Seret M.L."/>
            <person name="Talla E."/>
            <person name="Samson G."/>
            <person name="Jubin C."/>
            <person name="Poulain J."/>
            <person name="Vacherie B."/>
            <person name="Barbe V."/>
            <person name="Pelletier E."/>
            <person name="Sherman D.J."/>
            <person name="Westhof E."/>
            <person name="Weissenbach J."/>
            <person name="Baret P.V."/>
            <person name="Wincker P."/>
            <person name="Gaillardin C."/>
            <person name="Dujon B."/>
            <person name="Souciet J.L."/>
        </authorList>
    </citation>
    <scope>NUCLEOTIDE SEQUENCE [LARGE SCALE GENOMIC DNA]</scope>
    <source>
        <strain evidence="3">ATCC MYA-4447 / BCRC 22081 / CBS 7064 / NBRC 10061 / NRRL Y-12695</strain>
    </source>
</reference>
<dbReference type="AlphaFoldDB" id="G8YG61"/>
<dbReference type="InterPro" id="IPR053245">
    <property type="entry name" value="MitoProcess-Associated"/>
</dbReference>
<dbReference type="FunCoup" id="G8YG61">
    <property type="interactions" value="49"/>
</dbReference>
<dbReference type="OMA" id="YDQPHEI"/>